<evidence type="ECO:0000256" key="1">
    <source>
        <dbReference type="ARBA" id="ARBA00001966"/>
    </source>
</evidence>
<keyword evidence="2" id="KW-0411">Iron-sulfur</keyword>
<gene>
    <name evidence="3" type="ORF">ENU78_07150</name>
</gene>
<dbReference type="InterPro" id="IPR013785">
    <property type="entry name" value="Aldolase_TIM"/>
</dbReference>
<comment type="cofactor">
    <cofactor evidence="1">
        <name>[4Fe-4S] cluster</name>
        <dbReference type="ChEBI" id="CHEBI:49883"/>
    </cofactor>
</comment>
<evidence type="ECO:0000256" key="2">
    <source>
        <dbReference type="ARBA" id="ARBA00022485"/>
    </source>
</evidence>
<organism evidence="3">
    <name type="scientific">Dictyoglomus thermophilum</name>
    <dbReference type="NCBI Taxonomy" id="14"/>
    <lineage>
        <taxon>Bacteria</taxon>
        <taxon>Pseudomonadati</taxon>
        <taxon>Dictyoglomota</taxon>
        <taxon>Dictyoglomia</taxon>
        <taxon>Dictyoglomales</taxon>
        <taxon>Dictyoglomaceae</taxon>
        <taxon>Dictyoglomus</taxon>
    </lineage>
</organism>
<dbReference type="Pfam" id="PF13353">
    <property type="entry name" value="Fer4_12"/>
    <property type="match status" value="1"/>
</dbReference>
<reference evidence="3" key="1">
    <citation type="journal article" date="2020" name="mSystems">
        <title>Genome- and Community-Level Interaction Insights into Carbon Utilization and Element Cycling Functions of Hydrothermarchaeota in Hydrothermal Sediment.</title>
        <authorList>
            <person name="Zhou Z."/>
            <person name="Liu Y."/>
            <person name="Xu W."/>
            <person name="Pan J."/>
            <person name="Luo Z.H."/>
            <person name="Li M."/>
        </authorList>
    </citation>
    <scope>NUCLEOTIDE SEQUENCE [LARGE SCALE GENOMIC DNA]</scope>
    <source>
        <strain evidence="3">SpSt-70</strain>
    </source>
</reference>
<keyword evidence="2" id="KW-0479">Metal-binding</keyword>
<evidence type="ECO:0000313" key="3">
    <source>
        <dbReference type="EMBL" id="HGK24189.1"/>
    </source>
</evidence>
<proteinExistence type="predicted"/>
<dbReference type="PANTHER" id="PTHR43787:SF10">
    <property type="entry name" value="COFACTOR MODIFYING PROTEIN"/>
    <property type="match status" value="1"/>
</dbReference>
<sequence length="340" mass="39655">MLIPIDSLGIILTYKCSSRCRHCLYASGPEWNDFMNQEYLDSLLKEIKKVWKNYHPPRNKNILFHGIHFAGGEPFLNFPLLLHAVKRAKELDLYIGYVETNASWCINREDVHEKFYLLKSAGLSKIFISCSPFHTERIPLKRTLLAIEVALEVFGKENVIVYMEHFLPKIAKIDIENPIPLEKWIEIYGEKAAGYIFWEGYALIPGGRSGFHLGHLFPRYPAEVFREENCKFEILESQHAHFDLYGNYIPYFCGGVSLGKIEDLEEFYKNFDLEKLPFIKILVEEGPYGLSKYAQKLGFKESKDGYVGKCHLCVDVRKFLNDVFPYSQELNPKDFYRFLF</sequence>
<comment type="caution">
    <text evidence="3">The sequence shown here is derived from an EMBL/GenBank/DDBJ whole genome shotgun (WGS) entry which is preliminary data.</text>
</comment>
<name>A0A7C3KTE5_DICTH</name>
<dbReference type="AlphaFoldDB" id="A0A7C3KTE5"/>
<dbReference type="PANTHER" id="PTHR43787">
    <property type="entry name" value="FEMO COFACTOR BIOSYNTHESIS PROTEIN NIFB-RELATED"/>
    <property type="match status" value="1"/>
</dbReference>
<dbReference type="SUPFAM" id="SSF102114">
    <property type="entry name" value="Radical SAM enzymes"/>
    <property type="match status" value="1"/>
</dbReference>
<dbReference type="Gene3D" id="3.20.20.70">
    <property type="entry name" value="Aldolase class I"/>
    <property type="match status" value="1"/>
</dbReference>
<protein>
    <submittedName>
        <fullName evidence="3">4Fe-4S cluster-binding domain-containing protein</fullName>
    </submittedName>
</protein>
<keyword evidence="2" id="KW-0408">Iron</keyword>
<keyword evidence="2" id="KW-0004">4Fe-4S</keyword>
<dbReference type="EMBL" id="DTDV01000019">
    <property type="protein sequence ID" value="HGK24189.1"/>
    <property type="molecule type" value="Genomic_DNA"/>
</dbReference>
<dbReference type="InterPro" id="IPR058240">
    <property type="entry name" value="rSAM_sf"/>
</dbReference>
<accession>A0A7C3KTE5</accession>
<dbReference type="GO" id="GO:0051539">
    <property type="term" value="F:4 iron, 4 sulfur cluster binding"/>
    <property type="evidence" value="ECO:0007669"/>
    <property type="project" value="UniProtKB-KW"/>
</dbReference>
<dbReference type="RefSeq" id="WP_041723205.1">
    <property type="nucleotide sequence ID" value="NZ_VTFL01000003.1"/>
</dbReference>